<gene>
    <name evidence="2" type="ORF">FGL98_13405</name>
</gene>
<dbReference type="OrthoDB" id="3290158at2"/>
<dbReference type="InterPro" id="IPR024726">
    <property type="entry name" value="FhuF_C"/>
</dbReference>
<dbReference type="RefSeq" id="WP_146317278.1">
    <property type="nucleotide sequence ID" value="NZ_VCQV01000018.1"/>
</dbReference>
<evidence type="ECO:0000313" key="2">
    <source>
        <dbReference type="EMBL" id="TWP35572.1"/>
    </source>
</evidence>
<evidence type="ECO:0000313" key="3">
    <source>
        <dbReference type="Proteomes" id="UP000320244"/>
    </source>
</evidence>
<proteinExistence type="predicted"/>
<dbReference type="Pfam" id="PF11575">
    <property type="entry name" value="FhuF_C"/>
    <property type="match status" value="1"/>
</dbReference>
<feature type="domain" description="Ferric siderophore reductase C-terminal" evidence="1">
    <location>
        <begin position="206"/>
        <end position="226"/>
    </location>
</feature>
<dbReference type="EMBL" id="VCQV01000018">
    <property type="protein sequence ID" value="TWP35572.1"/>
    <property type="molecule type" value="Genomic_DNA"/>
</dbReference>
<sequence>MEQSGPRDGGCAEAASIAALAQAAGFGPYFATDAWTPDGRWQPLTDLLEPATLDAEVRRTLAALAGDERMQPRVAASTLHLGLVARLTAPLLGAAVAAHGIPDLSADTVWWRVGAPGARPVATSPVPVLAAAPATLAAVIERVTGPLCTGVGERYAVSRQVLWGNVASSLAAASRVIGDRGEARALAGGALEHGALRGTLDDAGRRRSCCLFYRVPDGGYCGDCVLTG</sequence>
<dbReference type="GO" id="GO:0051537">
    <property type="term" value="F:2 iron, 2 sulfur cluster binding"/>
    <property type="evidence" value="ECO:0007669"/>
    <property type="project" value="InterPro"/>
</dbReference>
<reference evidence="2 3" key="1">
    <citation type="submission" date="2019-05" db="EMBL/GenBank/DDBJ databases">
        <authorList>
            <person name="Lee S.D."/>
        </authorList>
    </citation>
    <scope>NUCLEOTIDE SEQUENCE [LARGE SCALE GENOMIC DNA]</scope>
    <source>
        <strain evidence="2 3">C5-26</strain>
    </source>
</reference>
<accession>A0A563E065</accession>
<dbReference type="Proteomes" id="UP000320244">
    <property type="component" value="Unassembled WGS sequence"/>
</dbReference>
<keyword evidence="3" id="KW-1185">Reference proteome</keyword>
<organism evidence="2 3">
    <name type="scientific">Leekyejoonella antrihumi</name>
    <dbReference type="NCBI Taxonomy" id="1660198"/>
    <lineage>
        <taxon>Bacteria</taxon>
        <taxon>Bacillati</taxon>
        <taxon>Actinomycetota</taxon>
        <taxon>Actinomycetes</taxon>
        <taxon>Micrococcales</taxon>
        <taxon>Dermacoccaceae</taxon>
        <taxon>Leekyejoonella</taxon>
    </lineage>
</organism>
<name>A0A563E065_9MICO</name>
<protein>
    <submittedName>
        <fullName evidence="2">(2Fe-2S)-binding protein</fullName>
    </submittedName>
</protein>
<dbReference type="AlphaFoldDB" id="A0A563E065"/>
<evidence type="ECO:0000259" key="1">
    <source>
        <dbReference type="Pfam" id="PF11575"/>
    </source>
</evidence>
<reference evidence="2 3" key="2">
    <citation type="submission" date="2019-08" db="EMBL/GenBank/DDBJ databases">
        <title>Jejuicoccus antrihumi gen. nov., sp. nov., a new member of the family Dermacoccaceae isolated from a cave.</title>
        <authorList>
            <person name="Schumann P."/>
            <person name="Kim I.S."/>
        </authorList>
    </citation>
    <scope>NUCLEOTIDE SEQUENCE [LARGE SCALE GENOMIC DNA]</scope>
    <source>
        <strain evidence="2 3">C5-26</strain>
    </source>
</reference>
<comment type="caution">
    <text evidence="2">The sequence shown here is derived from an EMBL/GenBank/DDBJ whole genome shotgun (WGS) entry which is preliminary data.</text>
</comment>